<dbReference type="EC" id="2.7.1.56" evidence="2 11"/>
<dbReference type="Gene3D" id="3.40.1190.20">
    <property type="match status" value="1"/>
</dbReference>
<evidence type="ECO:0000259" key="12">
    <source>
        <dbReference type="Pfam" id="PF00294"/>
    </source>
</evidence>
<dbReference type="CDD" id="cd01164">
    <property type="entry name" value="FruK_PfkB_like"/>
    <property type="match status" value="1"/>
</dbReference>
<evidence type="ECO:0000256" key="7">
    <source>
        <dbReference type="ARBA" id="ARBA00022840"/>
    </source>
</evidence>
<dbReference type="Proteomes" id="UP000070483">
    <property type="component" value="Unassembled WGS sequence"/>
</dbReference>
<comment type="catalytic activity">
    <reaction evidence="9 11">
        <text>beta-D-fructose 1-phosphate + ATP = beta-D-fructose 1,6-bisphosphate + ADP + H(+)</text>
        <dbReference type="Rhea" id="RHEA:14213"/>
        <dbReference type="ChEBI" id="CHEBI:15378"/>
        <dbReference type="ChEBI" id="CHEBI:30616"/>
        <dbReference type="ChEBI" id="CHEBI:32966"/>
        <dbReference type="ChEBI" id="CHEBI:138881"/>
        <dbReference type="ChEBI" id="CHEBI:456216"/>
        <dbReference type="EC" id="2.7.1.56"/>
    </reaction>
</comment>
<feature type="domain" description="Carbohydrate kinase PfkB" evidence="12">
    <location>
        <begin position="14"/>
        <end position="286"/>
    </location>
</feature>
<dbReference type="InterPro" id="IPR029056">
    <property type="entry name" value="Ribokinase-like"/>
</dbReference>
<dbReference type="PANTHER" id="PTHR46566">
    <property type="entry name" value="1-PHOSPHOFRUCTOKINASE-RELATED"/>
    <property type="match status" value="1"/>
</dbReference>
<keyword evidence="5 11" id="KW-0547">Nucleotide-binding</keyword>
<evidence type="ECO:0000256" key="11">
    <source>
        <dbReference type="RuleBase" id="RU369061"/>
    </source>
</evidence>
<dbReference type="InterPro" id="IPR011611">
    <property type="entry name" value="PfkB_dom"/>
</dbReference>
<dbReference type="GO" id="GO:0008662">
    <property type="term" value="F:1-phosphofructokinase activity"/>
    <property type="evidence" value="ECO:0007669"/>
    <property type="project" value="UniProtKB-UniRule"/>
</dbReference>
<dbReference type="PROSITE" id="PS00584">
    <property type="entry name" value="PFKB_KINASES_2"/>
    <property type="match status" value="1"/>
</dbReference>
<evidence type="ECO:0000313" key="13">
    <source>
        <dbReference type="EMBL" id="KXB61931.1"/>
    </source>
</evidence>
<dbReference type="FunFam" id="3.40.1190.20:FF:000001">
    <property type="entry name" value="Phosphofructokinase"/>
    <property type="match status" value="1"/>
</dbReference>
<reference evidence="14" key="1">
    <citation type="submission" date="2016-01" db="EMBL/GenBank/DDBJ databases">
        <authorList>
            <person name="Mitreva M."/>
            <person name="Pepin K.H."/>
            <person name="Mihindukulasuriya K.A."/>
            <person name="Fulton R."/>
            <person name="Fronick C."/>
            <person name="O'Laughlin M."/>
            <person name="Miner T."/>
            <person name="Herter B."/>
            <person name="Rosa B.A."/>
            <person name="Cordes M."/>
            <person name="Tomlinson C."/>
            <person name="Wollam A."/>
            <person name="Palsikar V.B."/>
            <person name="Mardis E.R."/>
            <person name="Wilson R.K."/>
        </authorList>
    </citation>
    <scope>NUCLEOTIDE SEQUENCE [LARGE SCALE GENOMIC DNA]</scope>
    <source>
        <strain evidence="14">KA00185</strain>
    </source>
</reference>
<protein>
    <recommendedName>
        <fullName evidence="3 11">1-phosphofructokinase</fullName>
        <shortName evidence="11">Fru1PK</shortName>
        <ecNumber evidence="2 11">2.7.1.56</ecNumber>
    </recommendedName>
    <alternativeName>
        <fullName evidence="8 11">Fructose 1-phosphate kinase</fullName>
    </alternativeName>
</protein>
<evidence type="ECO:0000256" key="2">
    <source>
        <dbReference type="ARBA" id="ARBA00012131"/>
    </source>
</evidence>
<dbReference type="GO" id="GO:0005524">
    <property type="term" value="F:ATP binding"/>
    <property type="evidence" value="ECO:0007669"/>
    <property type="project" value="UniProtKB-UniRule"/>
</dbReference>
<dbReference type="NCBIfam" id="TIGR03168">
    <property type="entry name" value="1-PFK"/>
    <property type="match status" value="1"/>
</dbReference>
<keyword evidence="4 10" id="KW-0808">Transferase</keyword>
<dbReference type="PATRIC" id="fig|157687.3.peg.1704"/>
<sequence length="305" mass="33591">MIYTLTLNPALDYDMYLKDDLRAEHLNLAHKVNYRAGGKGINVSKVLKNLDVESIAIGFVAGFVGNFIVRDLKKDNIKSEFVELEGNTRINVKVNGNDKETELTGVSPEITEEKLQELTNKISDLKDGDILVLSGSIPSSISSKIYKQLSENVKANVEIVLDTRGNLLQDNIHNNLFVKPNIHELREMFNEKLETKAEIVEKCKFFLDRGVKNVILSRGGEGALLVNKDFVLEASVPKGQLINSIGAGDSMVAGFTAGFVKGLSPEDSFRLAVASGSATAYSYGLAEKDLVDKLYDEIEISKETF</sequence>
<comment type="similarity">
    <text evidence="1 11">Belongs to the carbohydrate kinase PfkB family.</text>
</comment>
<evidence type="ECO:0000256" key="5">
    <source>
        <dbReference type="ARBA" id="ARBA00022741"/>
    </source>
</evidence>
<evidence type="ECO:0000256" key="6">
    <source>
        <dbReference type="ARBA" id="ARBA00022777"/>
    </source>
</evidence>
<name>A0A134A2K1_9FUSO</name>
<evidence type="ECO:0000256" key="4">
    <source>
        <dbReference type="ARBA" id="ARBA00022679"/>
    </source>
</evidence>
<dbReference type="SUPFAM" id="SSF53613">
    <property type="entry name" value="Ribokinase-like"/>
    <property type="match status" value="1"/>
</dbReference>
<dbReference type="PIRSF" id="PIRSF000535">
    <property type="entry name" value="1PFK/6PFK/LacC"/>
    <property type="match status" value="1"/>
</dbReference>
<evidence type="ECO:0000256" key="3">
    <source>
        <dbReference type="ARBA" id="ARBA00013596"/>
    </source>
</evidence>
<organism evidence="13 14">
    <name type="scientific">Leptotrichia wadei</name>
    <dbReference type="NCBI Taxonomy" id="157687"/>
    <lineage>
        <taxon>Bacteria</taxon>
        <taxon>Fusobacteriati</taxon>
        <taxon>Fusobacteriota</taxon>
        <taxon>Fusobacteriia</taxon>
        <taxon>Fusobacteriales</taxon>
        <taxon>Leptotrichiaceae</taxon>
        <taxon>Leptotrichia</taxon>
    </lineage>
</organism>
<dbReference type="InterPro" id="IPR022463">
    <property type="entry name" value="1-PFruKinase"/>
</dbReference>
<dbReference type="Pfam" id="PF00294">
    <property type="entry name" value="PfkB"/>
    <property type="match status" value="1"/>
</dbReference>
<dbReference type="OrthoDB" id="9801219at2"/>
<comment type="function">
    <text evidence="11">Catalyzes the ATP-dependent phosphorylation of fructose-l-phosphate to fructose-l,6-bisphosphate.</text>
</comment>
<accession>A0A134A2K1</accession>
<evidence type="ECO:0000313" key="14">
    <source>
        <dbReference type="Proteomes" id="UP000070483"/>
    </source>
</evidence>
<evidence type="ECO:0000256" key="1">
    <source>
        <dbReference type="ARBA" id="ARBA00010688"/>
    </source>
</evidence>
<dbReference type="RefSeq" id="WP_060918308.1">
    <property type="nucleotide sequence ID" value="NZ_KQ960099.1"/>
</dbReference>
<dbReference type="GO" id="GO:0044281">
    <property type="term" value="P:small molecule metabolic process"/>
    <property type="evidence" value="ECO:0007669"/>
    <property type="project" value="UniProtKB-ARBA"/>
</dbReference>
<dbReference type="PANTHER" id="PTHR46566:SF1">
    <property type="entry name" value="1-PHOSPHOFRUCTOKINASE"/>
    <property type="match status" value="1"/>
</dbReference>
<comment type="caution">
    <text evidence="13">The sequence shown here is derived from an EMBL/GenBank/DDBJ whole genome shotgun (WGS) entry which is preliminary data.</text>
</comment>
<dbReference type="InterPro" id="IPR002173">
    <property type="entry name" value="Carboh/pur_kinase_PfkB_CS"/>
</dbReference>
<keyword evidence="14" id="KW-1185">Reference proteome</keyword>
<evidence type="ECO:0000256" key="9">
    <source>
        <dbReference type="ARBA" id="ARBA00047745"/>
    </source>
</evidence>
<evidence type="ECO:0000256" key="10">
    <source>
        <dbReference type="PIRNR" id="PIRNR000535"/>
    </source>
</evidence>
<dbReference type="GO" id="GO:0016052">
    <property type="term" value="P:carbohydrate catabolic process"/>
    <property type="evidence" value="ECO:0007669"/>
    <property type="project" value="UniProtKB-ARBA"/>
</dbReference>
<gene>
    <name evidence="13" type="ORF">HMPREF3180_01711</name>
</gene>
<dbReference type="GO" id="GO:0005829">
    <property type="term" value="C:cytosol"/>
    <property type="evidence" value="ECO:0007669"/>
    <property type="project" value="TreeGrafter"/>
</dbReference>
<dbReference type="NCBIfam" id="TIGR03828">
    <property type="entry name" value="pfkB"/>
    <property type="match status" value="1"/>
</dbReference>
<dbReference type="STRING" id="157687.HMPREF3180_01711"/>
<dbReference type="AlphaFoldDB" id="A0A134A2K1"/>
<dbReference type="EMBL" id="LSDD01000129">
    <property type="protein sequence ID" value="KXB61931.1"/>
    <property type="molecule type" value="Genomic_DNA"/>
</dbReference>
<keyword evidence="7 11" id="KW-0067">ATP-binding</keyword>
<keyword evidence="6 11" id="KW-0418">Kinase</keyword>
<evidence type="ECO:0000256" key="8">
    <source>
        <dbReference type="ARBA" id="ARBA00032802"/>
    </source>
</evidence>
<dbReference type="InterPro" id="IPR017583">
    <property type="entry name" value="Tagatose/fructose_Pkinase"/>
</dbReference>
<proteinExistence type="inferred from homology"/>